<dbReference type="InterPro" id="IPR025348">
    <property type="entry name" value="DUF4252"/>
</dbReference>
<feature type="chain" id="PRO_5041369312" evidence="1">
    <location>
        <begin position="21"/>
        <end position="181"/>
    </location>
</feature>
<evidence type="ECO:0000313" key="2">
    <source>
        <dbReference type="EMBL" id="WKN39622.1"/>
    </source>
</evidence>
<dbReference type="AlphaFoldDB" id="A0AA49GRJ1"/>
<evidence type="ECO:0000256" key="1">
    <source>
        <dbReference type="SAM" id="SignalP"/>
    </source>
</evidence>
<dbReference type="Pfam" id="PF14060">
    <property type="entry name" value="DUF4252"/>
    <property type="match status" value="1"/>
</dbReference>
<feature type="signal peptide" evidence="1">
    <location>
        <begin position="1"/>
        <end position="20"/>
    </location>
</feature>
<keyword evidence="1" id="KW-0732">Signal</keyword>
<name>A0AA49GRJ1_9BACT</name>
<proteinExistence type="predicted"/>
<accession>A0AA49GRJ1</accession>
<organism evidence="2">
    <name type="scientific">Roseihalotalea indica</name>
    <dbReference type="NCBI Taxonomy" id="2867963"/>
    <lineage>
        <taxon>Bacteria</taxon>
        <taxon>Pseudomonadati</taxon>
        <taxon>Bacteroidota</taxon>
        <taxon>Cytophagia</taxon>
        <taxon>Cytophagales</taxon>
        <taxon>Catalimonadaceae</taxon>
        <taxon>Roseihalotalea</taxon>
    </lineage>
</organism>
<protein>
    <submittedName>
        <fullName evidence="2">DUF4252 domain-containing protein</fullName>
    </submittedName>
</protein>
<reference evidence="2" key="1">
    <citation type="journal article" date="2023" name="Comput. Struct. Biotechnol. J.">
        <title>Discovery of a novel marine Bacteroidetes with a rich repertoire of carbohydrate-active enzymes.</title>
        <authorList>
            <person name="Chen B."/>
            <person name="Liu G."/>
            <person name="Chen Q."/>
            <person name="Wang H."/>
            <person name="Liu L."/>
            <person name="Tang K."/>
        </authorList>
    </citation>
    <scope>NUCLEOTIDE SEQUENCE</scope>
    <source>
        <strain evidence="2">TK19036</strain>
    </source>
</reference>
<gene>
    <name evidence="2" type="ORF">K4G66_13060</name>
</gene>
<sequence>MKRLIIIIAAIHLLALSVNAQDNALASLFDKFSDNEDFTKVTITSKMFSLFTEFEPEDPETQELTDAISKLKGLKILASDSIDNAQQYYKDATSQIRNSSFEELMSVRDGKEDMLFMIQEDGGKISELVMLVGGAHKFVAMSLYGEIDLKQISKISKGMKVNGMEYLENIDHDHNKEDKHE</sequence>
<reference evidence="2" key="2">
    <citation type="journal article" date="2024" name="Antonie Van Leeuwenhoek">
        <title>Roseihalotalea indica gen. nov., sp. nov., a halophilic Bacteroidetes from mesopelagic Southwest Indian Ocean with higher carbohydrate metabolic potential.</title>
        <authorList>
            <person name="Chen B."/>
            <person name="Zhang M."/>
            <person name="Lin D."/>
            <person name="Ye J."/>
            <person name="Tang K."/>
        </authorList>
    </citation>
    <scope>NUCLEOTIDE SEQUENCE</scope>
    <source>
        <strain evidence="2">TK19036</strain>
    </source>
</reference>
<dbReference type="EMBL" id="CP120682">
    <property type="protein sequence ID" value="WKN39622.1"/>
    <property type="molecule type" value="Genomic_DNA"/>
</dbReference>